<dbReference type="AlphaFoldDB" id="A0A9P5PBA2"/>
<reference evidence="1" key="1">
    <citation type="submission" date="2020-11" db="EMBL/GenBank/DDBJ databases">
        <authorList>
            <consortium name="DOE Joint Genome Institute"/>
            <person name="Ahrendt S."/>
            <person name="Riley R."/>
            <person name="Andreopoulos W."/>
            <person name="Labutti K."/>
            <person name="Pangilinan J."/>
            <person name="Ruiz-Duenas F.J."/>
            <person name="Barrasa J.M."/>
            <person name="Sanchez-Garcia M."/>
            <person name="Camarero S."/>
            <person name="Miyauchi S."/>
            <person name="Serrano A."/>
            <person name="Linde D."/>
            <person name="Babiker R."/>
            <person name="Drula E."/>
            <person name="Ayuso-Fernandez I."/>
            <person name="Pacheco R."/>
            <person name="Padilla G."/>
            <person name="Ferreira P."/>
            <person name="Barriuso J."/>
            <person name="Kellner H."/>
            <person name="Castanera R."/>
            <person name="Alfaro M."/>
            <person name="Ramirez L."/>
            <person name="Pisabarro A.G."/>
            <person name="Kuo A."/>
            <person name="Tritt A."/>
            <person name="Lipzen A."/>
            <person name="He G."/>
            <person name="Yan M."/>
            <person name="Ng V."/>
            <person name="Cullen D."/>
            <person name="Martin F."/>
            <person name="Rosso M.-N."/>
            <person name="Henrissat B."/>
            <person name="Hibbett D."/>
            <person name="Martinez A.T."/>
            <person name="Grigoriev I.V."/>
        </authorList>
    </citation>
    <scope>NUCLEOTIDE SEQUENCE</scope>
    <source>
        <strain evidence="1">AH 40177</strain>
    </source>
</reference>
<evidence type="ECO:0000313" key="1">
    <source>
        <dbReference type="EMBL" id="KAF9060161.1"/>
    </source>
</evidence>
<organism evidence="1 2">
    <name type="scientific">Rhodocollybia butyracea</name>
    <dbReference type="NCBI Taxonomy" id="206335"/>
    <lineage>
        <taxon>Eukaryota</taxon>
        <taxon>Fungi</taxon>
        <taxon>Dikarya</taxon>
        <taxon>Basidiomycota</taxon>
        <taxon>Agaricomycotina</taxon>
        <taxon>Agaricomycetes</taxon>
        <taxon>Agaricomycetidae</taxon>
        <taxon>Agaricales</taxon>
        <taxon>Marasmiineae</taxon>
        <taxon>Omphalotaceae</taxon>
        <taxon>Rhodocollybia</taxon>
    </lineage>
</organism>
<proteinExistence type="predicted"/>
<name>A0A9P5PBA2_9AGAR</name>
<accession>A0A9P5PBA2</accession>
<protein>
    <submittedName>
        <fullName evidence="1">Uncharacterized protein</fullName>
    </submittedName>
</protein>
<sequence>MQRKRKFMGSIEKSTIWRLSGYSILDYRNRSATSSAHRPNLFMLRQQNTASTLSYSNYYCCSPGFHSISCLQRIFSRRS</sequence>
<comment type="caution">
    <text evidence="1">The sequence shown here is derived from an EMBL/GenBank/DDBJ whole genome shotgun (WGS) entry which is preliminary data.</text>
</comment>
<dbReference type="Proteomes" id="UP000772434">
    <property type="component" value="Unassembled WGS sequence"/>
</dbReference>
<evidence type="ECO:0000313" key="2">
    <source>
        <dbReference type="Proteomes" id="UP000772434"/>
    </source>
</evidence>
<dbReference type="EMBL" id="JADNRY010000257">
    <property type="protein sequence ID" value="KAF9060161.1"/>
    <property type="molecule type" value="Genomic_DNA"/>
</dbReference>
<keyword evidence="2" id="KW-1185">Reference proteome</keyword>
<gene>
    <name evidence="1" type="ORF">BDP27DRAFT_433120</name>
</gene>